<name>A0A0F8ZQQ0_9ZZZZ</name>
<organism evidence="1">
    <name type="scientific">marine sediment metagenome</name>
    <dbReference type="NCBI Taxonomy" id="412755"/>
    <lineage>
        <taxon>unclassified sequences</taxon>
        <taxon>metagenomes</taxon>
        <taxon>ecological metagenomes</taxon>
    </lineage>
</organism>
<protein>
    <recommendedName>
        <fullName evidence="2">Translation initiation factor 3 C-terminal domain-containing protein</fullName>
    </recommendedName>
</protein>
<dbReference type="EMBL" id="LAZR01062099">
    <property type="protein sequence ID" value="KKK62221.1"/>
    <property type="molecule type" value="Genomic_DNA"/>
</dbReference>
<accession>A0A0F8ZQQ0</accession>
<proteinExistence type="predicted"/>
<gene>
    <name evidence="1" type="ORF">LCGC14_3006490</name>
</gene>
<evidence type="ECO:0000313" key="1">
    <source>
        <dbReference type="EMBL" id="KKK62221.1"/>
    </source>
</evidence>
<sequence>MRGREKANKQFGLQKLRDFLEMLDVSHEVTMEPRYSGRGYTAQIVKK</sequence>
<evidence type="ECO:0008006" key="2">
    <source>
        <dbReference type="Google" id="ProtNLM"/>
    </source>
</evidence>
<dbReference type="AlphaFoldDB" id="A0A0F8ZQQ0"/>
<feature type="non-terminal residue" evidence="1">
    <location>
        <position position="1"/>
    </location>
</feature>
<comment type="caution">
    <text evidence="1">The sequence shown here is derived from an EMBL/GenBank/DDBJ whole genome shotgun (WGS) entry which is preliminary data.</text>
</comment>
<reference evidence="1" key="1">
    <citation type="journal article" date="2015" name="Nature">
        <title>Complex archaea that bridge the gap between prokaryotes and eukaryotes.</title>
        <authorList>
            <person name="Spang A."/>
            <person name="Saw J.H."/>
            <person name="Jorgensen S.L."/>
            <person name="Zaremba-Niedzwiedzka K."/>
            <person name="Martijn J."/>
            <person name="Lind A.E."/>
            <person name="van Eijk R."/>
            <person name="Schleper C."/>
            <person name="Guy L."/>
            <person name="Ettema T.J."/>
        </authorList>
    </citation>
    <scope>NUCLEOTIDE SEQUENCE</scope>
</reference>